<dbReference type="InterPro" id="IPR036264">
    <property type="entry name" value="Bact_exopeptidase_dim_dom"/>
</dbReference>
<dbReference type="PANTHER" id="PTHR45962:SF1">
    <property type="entry name" value="N-FATTY-ACYL-AMINO ACID SYNTHASE_HYDROLASE PM20D1"/>
    <property type="match status" value="1"/>
</dbReference>
<dbReference type="InterPro" id="IPR047177">
    <property type="entry name" value="Pept_M20A"/>
</dbReference>
<sequence>MRKSSLSALLLFTSLSPFTVAAADDALTPPELTAQAIDMLGKTIAIESVEGKGNVPAVANYIAAELRKGGFAEDDIVIERHGETATLIATYKGTGEKKPILLSAHMDVVSANPEDWTRDPFTMVEEDGYLFGRGVTDNKFGLTMMVQTLIRLKQEGFTPNRDLVLALSGDEETQMKTTMVLAEKLEGADIVLNSDGGGGGLGENGEPVAYYLQGAEKTYADYAITFTNPGGHSSLPRKDNAIYDLAQAALNIANYEFPVMWSDITRESFRQAAAQTEGELGKAMAEFAENPKSKKAIKVLSERPEYVGQLRTTCVATMLNGGHALNALPQRAEMNINCRIFPGVNPDDVQAKLLELVDNLDATIELVDEVHYSDASPLRDDVVAAVRKAVDRRYPGLAIVPEMSAGASDSLHFRAHGIDSYGVSGIFMKPSDMYAHGLNERVPVATIDGALDHWHTLITELAGGE</sequence>
<comment type="caution">
    <text evidence="8">The sequence shown here is derived from an EMBL/GenBank/DDBJ whole genome shotgun (WGS) entry which is preliminary data.</text>
</comment>
<dbReference type="EMBL" id="JBHPON010000002">
    <property type="protein sequence ID" value="MFC6036348.1"/>
    <property type="molecule type" value="Genomic_DNA"/>
</dbReference>
<dbReference type="Pfam" id="PF07687">
    <property type="entry name" value="M20_dimer"/>
    <property type="match status" value="1"/>
</dbReference>
<comment type="similarity">
    <text evidence="1">Belongs to the peptidase M20A family.</text>
</comment>
<evidence type="ECO:0000313" key="9">
    <source>
        <dbReference type="Proteomes" id="UP001596116"/>
    </source>
</evidence>
<protein>
    <submittedName>
        <fullName evidence="8">M20/M25/M40 family metallo-hydrolase</fullName>
    </submittedName>
</protein>
<keyword evidence="5" id="KW-0862">Zinc</keyword>
<dbReference type="PANTHER" id="PTHR45962">
    <property type="entry name" value="N-FATTY-ACYL-AMINO ACID SYNTHASE/HYDROLASE PM20D1"/>
    <property type="match status" value="1"/>
</dbReference>
<dbReference type="Gene3D" id="3.40.630.10">
    <property type="entry name" value="Zn peptidases"/>
    <property type="match status" value="1"/>
</dbReference>
<dbReference type="Pfam" id="PF01546">
    <property type="entry name" value="Peptidase_M20"/>
    <property type="match status" value="1"/>
</dbReference>
<dbReference type="Gene3D" id="1.10.150.900">
    <property type="match status" value="1"/>
</dbReference>
<feature type="domain" description="Peptidase M20 dimerisation" evidence="7">
    <location>
        <begin position="215"/>
        <end position="360"/>
    </location>
</feature>
<dbReference type="Proteomes" id="UP001596116">
    <property type="component" value="Unassembled WGS sequence"/>
</dbReference>
<evidence type="ECO:0000259" key="7">
    <source>
        <dbReference type="Pfam" id="PF07687"/>
    </source>
</evidence>
<keyword evidence="3" id="KW-0479">Metal-binding</keyword>
<keyword evidence="2" id="KW-0645">Protease</keyword>
<evidence type="ECO:0000256" key="5">
    <source>
        <dbReference type="ARBA" id="ARBA00022833"/>
    </source>
</evidence>
<dbReference type="NCBIfam" id="NF006596">
    <property type="entry name" value="PRK09133.1"/>
    <property type="match status" value="1"/>
</dbReference>
<gene>
    <name evidence="8" type="ORF">ACFMB1_12405</name>
</gene>
<keyword evidence="6" id="KW-0732">Signal</keyword>
<evidence type="ECO:0000256" key="6">
    <source>
        <dbReference type="SAM" id="SignalP"/>
    </source>
</evidence>
<evidence type="ECO:0000256" key="2">
    <source>
        <dbReference type="ARBA" id="ARBA00022670"/>
    </source>
</evidence>
<proteinExistence type="inferred from homology"/>
<name>A0ABW1L0X6_9PROT</name>
<dbReference type="InterPro" id="IPR001261">
    <property type="entry name" value="ArgE/DapE_CS"/>
</dbReference>
<dbReference type="InterPro" id="IPR002933">
    <property type="entry name" value="Peptidase_M20"/>
</dbReference>
<reference evidence="8 9" key="1">
    <citation type="submission" date="2024-09" db="EMBL/GenBank/DDBJ databases">
        <authorList>
            <person name="Zhang Z.-H."/>
        </authorList>
    </citation>
    <scope>NUCLEOTIDE SEQUENCE [LARGE SCALE GENOMIC DNA]</scope>
    <source>
        <strain evidence="8 9">HHTR114</strain>
    </source>
</reference>
<dbReference type="InterPro" id="IPR011650">
    <property type="entry name" value="Peptidase_M20_dimer"/>
</dbReference>
<accession>A0ABW1L0X6</accession>
<keyword evidence="4" id="KW-0378">Hydrolase</keyword>
<keyword evidence="9" id="KW-1185">Reference proteome</keyword>
<organism evidence="8 9">
    <name type="scientific">Hyphococcus aureus</name>
    <dbReference type="NCBI Taxonomy" id="2666033"/>
    <lineage>
        <taxon>Bacteria</taxon>
        <taxon>Pseudomonadati</taxon>
        <taxon>Pseudomonadota</taxon>
        <taxon>Alphaproteobacteria</taxon>
        <taxon>Parvularculales</taxon>
        <taxon>Parvularculaceae</taxon>
        <taxon>Hyphococcus</taxon>
    </lineage>
</organism>
<dbReference type="RefSeq" id="WP_379882424.1">
    <property type="nucleotide sequence ID" value="NZ_JBHPON010000002.1"/>
</dbReference>
<dbReference type="SUPFAM" id="SSF53187">
    <property type="entry name" value="Zn-dependent exopeptidases"/>
    <property type="match status" value="1"/>
</dbReference>
<feature type="chain" id="PRO_5047422062" evidence="6">
    <location>
        <begin position="23"/>
        <end position="465"/>
    </location>
</feature>
<evidence type="ECO:0000256" key="1">
    <source>
        <dbReference type="ARBA" id="ARBA00006247"/>
    </source>
</evidence>
<evidence type="ECO:0000256" key="4">
    <source>
        <dbReference type="ARBA" id="ARBA00022801"/>
    </source>
</evidence>
<dbReference type="Gene3D" id="3.30.70.360">
    <property type="match status" value="1"/>
</dbReference>
<dbReference type="SUPFAM" id="SSF55031">
    <property type="entry name" value="Bacterial exopeptidase dimerisation domain"/>
    <property type="match status" value="1"/>
</dbReference>
<feature type="signal peptide" evidence="6">
    <location>
        <begin position="1"/>
        <end position="22"/>
    </location>
</feature>
<dbReference type="PROSITE" id="PS00758">
    <property type="entry name" value="ARGE_DAPE_CPG2_1"/>
    <property type="match status" value="1"/>
</dbReference>
<evidence type="ECO:0000256" key="3">
    <source>
        <dbReference type="ARBA" id="ARBA00022723"/>
    </source>
</evidence>
<evidence type="ECO:0000313" key="8">
    <source>
        <dbReference type="EMBL" id="MFC6036348.1"/>
    </source>
</evidence>